<evidence type="ECO:0000313" key="1">
    <source>
        <dbReference type="EMBL" id="KAI4531583.1"/>
    </source>
</evidence>
<name>A0AAD4Y1U4_OVIAM</name>
<evidence type="ECO:0000313" key="2">
    <source>
        <dbReference type="Proteomes" id="UP001214576"/>
    </source>
</evidence>
<accession>A0AAD4Y1U4</accession>
<comment type="caution">
    <text evidence="1">The sequence shown here is derived from an EMBL/GenBank/DDBJ whole genome shotgun (WGS) entry which is preliminary data.</text>
</comment>
<keyword evidence="2" id="KW-1185">Reference proteome</keyword>
<dbReference type="EMBL" id="JAKZEL010000023">
    <property type="protein sequence ID" value="KAI4531583.1"/>
    <property type="molecule type" value="Genomic_DNA"/>
</dbReference>
<protein>
    <submittedName>
        <fullName evidence="1">Uncharacterized protein</fullName>
    </submittedName>
</protein>
<sequence length="225" mass="23931">MTKRKSGDSDTLIETHFLQCSAGGLNSALELGSSGSGQELDILGICQGFGFRTMPGHVNIDRSVSSGQTGASASGQRWAASMQAGAPYLQDLVGGIYAGVKGEGKPEVQTPSDILTIPPIDAKRVLPQGKPRMARGIEGTKESFGACAADSDDLDVAFGMGLEKSLHGNEQMMRSCMEPGPSEAPPLRMERRQVPTFGLYEHLMSSNIYSLDKLTSPQIIIRNIS</sequence>
<proteinExistence type="predicted"/>
<reference evidence="1" key="1">
    <citation type="submission" date="2022-03" db="EMBL/GenBank/DDBJ databases">
        <title>Genomic analyses of argali, domestic sheep and their hybrids provide insights into chromosomal evolution, heterosis and genetic basis of agronomic traits.</title>
        <authorList>
            <person name="Li M."/>
        </authorList>
    </citation>
    <scope>NUCLEOTIDE SEQUENCE</scope>
    <source>
        <strain evidence="1">CAU-MHL-2022a</strain>
        <tissue evidence="1">Skin</tissue>
    </source>
</reference>
<dbReference type="AlphaFoldDB" id="A0AAD4Y1U4"/>
<gene>
    <name evidence="1" type="ORF">MG293_018097</name>
</gene>
<dbReference type="Proteomes" id="UP001214576">
    <property type="component" value="Unassembled WGS sequence"/>
</dbReference>
<organism evidence="1 2">
    <name type="scientific">Ovis ammon polii</name>
    <dbReference type="NCBI Taxonomy" id="230172"/>
    <lineage>
        <taxon>Eukaryota</taxon>
        <taxon>Metazoa</taxon>
        <taxon>Chordata</taxon>
        <taxon>Craniata</taxon>
        <taxon>Vertebrata</taxon>
        <taxon>Euteleostomi</taxon>
        <taxon>Mammalia</taxon>
        <taxon>Eutheria</taxon>
        <taxon>Laurasiatheria</taxon>
        <taxon>Artiodactyla</taxon>
        <taxon>Ruminantia</taxon>
        <taxon>Pecora</taxon>
        <taxon>Bovidae</taxon>
        <taxon>Caprinae</taxon>
        <taxon>Ovis</taxon>
    </lineage>
</organism>